<protein>
    <recommendedName>
        <fullName evidence="1">LTD domain-containing protein</fullName>
    </recommendedName>
</protein>
<dbReference type="Proteomes" id="UP000070513">
    <property type="component" value="Unassembled WGS sequence"/>
</dbReference>
<proteinExistence type="predicted"/>
<dbReference type="InterPro" id="IPR036415">
    <property type="entry name" value="Lamin_tail_dom_sf"/>
</dbReference>
<accession>A0A135WID1</accession>
<organism evidence="2 3">
    <name type="scientific">Chryseobacterium kwangjuense</name>
    <dbReference type="NCBI Taxonomy" id="267125"/>
    <lineage>
        <taxon>Bacteria</taxon>
        <taxon>Pseudomonadati</taxon>
        <taxon>Bacteroidota</taxon>
        <taxon>Flavobacteriia</taxon>
        <taxon>Flavobacteriales</taxon>
        <taxon>Weeksellaceae</taxon>
        <taxon>Chryseobacterium group</taxon>
        <taxon>Chryseobacterium</taxon>
    </lineage>
</organism>
<evidence type="ECO:0000313" key="2">
    <source>
        <dbReference type="EMBL" id="KXH84630.1"/>
    </source>
</evidence>
<sequence>MLNKNNGNTVTVKIDHHRRCSEKYKAIIMKTNISLLLSFACLLLTACKTDDVTMEETIISDPLIINEVLYDPSNVALDGDANGDGKYSQEQDEFIEFVNTTDKALDVSGYKIFDATGLTSNVPVHVFPAGSIIQSRKALVVFGGGTPTGNFGGAVVQTSTTGNLSLNNEVDFITVTDAAGVTVATFDIGPLSNNPNEAFTRNPDVTGGFVQHSSLGSSLFSPGKKNNGSNF</sequence>
<feature type="domain" description="LTD" evidence="1">
    <location>
        <begin position="52"/>
        <end position="177"/>
    </location>
</feature>
<dbReference type="Gene3D" id="2.60.40.1260">
    <property type="entry name" value="Lamin Tail domain"/>
    <property type="match status" value="1"/>
</dbReference>
<comment type="caution">
    <text evidence="2">The sequence shown here is derived from an EMBL/GenBank/DDBJ whole genome shotgun (WGS) entry which is preliminary data.</text>
</comment>
<name>A0A135WID1_9FLAO</name>
<gene>
    <name evidence="2" type="ORF">AU378_02380</name>
</gene>
<reference evidence="2 3" key="2">
    <citation type="journal article" date="2016" name="Genome Announc.">
        <title>Draft Genome Sequence of a Biocontrol Rhizobacterium, Chryseobacterium kwangjuense Strain KJ1R5, Isolated from Pepper (Capsicum annuum).</title>
        <authorList>
            <person name="Jeong J.J."/>
            <person name="Park H."/>
            <person name="Park B.H."/>
            <person name="Mannaa M."/>
            <person name="Sang M.K."/>
            <person name="Choi I.G."/>
            <person name="Kim K.D."/>
        </authorList>
    </citation>
    <scope>NUCLEOTIDE SEQUENCE [LARGE SCALE GENOMIC DNA]</scope>
    <source>
        <strain evidence="2 3">KJ1R5</strain>
    </source>
</reference>
<evidence type="ECO:0000259" key="1">
    <source>
        <dbReference type="PROSITE" id="PS51841"/>
    </source>
</evidence>
<dbReference type="EMBL" id="LPUR01000001">
    <property type="protein sequence ID" value="KXH84630.1"/>
    <property type="molecule type" value="Genomic_DNA"/>
</dbReference>
<dbReference type="SUPFAM" id="SSF74853">
    <property type="entry name" value="Lamin A/C globular tail domain"/>
    <property type="match status" value="1"/>
</dbReference>
<reference evidence="3" key="1">
    <citation type="submission" date="2015-12" db="EMBL/GenBank/DDBJ databases">
        <title>Genome sequence of a biocontrol rhizobacterium Chryseobacterium kwangjuense strain KJ1R5 isolated from pepper (Capsicum annuum L.).</title>
        <authorList>
            <person name="Jeong J.-J."/>
            <person name="Park H."/>
            <person name="Mannaa M."/>
            <person name="Sang M.K."/>
            <person name="Choi I.-G."/>
            <person name="Kim K.D."/>
        </authorList>
    </citation>
    <scope>NUCLEOTIDE SEQUENCE [LARGE SCALE GENOMIC DNA]</scope>
    <source>
        <strain evidence="3">KJ1R5</strain>
    </source>
</reference>
<dbReference type="InterPro" id="IPR001322">
    <property type="entry name" value="Lamin_tail_dom"/>
</dbReference>
<dbReference type="Pfam" id="PF00932">
    <property type="entry name" value="LTD"/>
    <property type="match status" value="1"/>
</dbReference>
<dbReference type="PROSITE" id="PS51841">
    <property type="entry name" value="LTD"/>
    <property type="match status" value="1"/>
</dbReference>
<evidence type="ECO:0000313" key="3">
    <source>
        <dbReference type="Proteomes" id="UP000070513"/>
    </source>
</evidence>
<dbReference type="AlphaFoldDB" id="A0A135WID1"/>